<evidence type="ECO:0000313" key="9">
    <source>
        <dbReference type="EMBL" id="EIT70151.1"/>
    </source>
</evidence>
<dbReference type="Gene3D" id="3.40.50.300">
    <property type="entry name" value="P-loop containing nucleotide triphosphate hydrolases"/>
    <property type="match status" value="2"/>
</dbReference>
<reference evidence="8" key="2">
    <citation type="submission" date="2012-05" db="EMBL/GenBank/DDBJ databases">
        <authorList>
            <person name="Park J.-H."/>
            <person name="Zylstra G.J."/>
            <person name="Chae J.-C."/>
        </authorList>
    </citation>
    <scope>NUCLEOTIDE SEQUENCE</scope>
    <source>
        <strain evidence="8">AP103</strain>
    </source>
</reference>
<dbReference type="InterPro" id="IPR014774">
    <property type="entry name" value="KaiC-like_dom"/>
</dbReference>
<dbReference type="SMART" id="SM00382">
    <property type="entry name" value="AAA"/>
    <property type="match status" value="2"/>
</dbReference>
<name>I7ZDN4_9GAMM</name>
<keyword evidence="4" id="KW-0677">Repeat</keyword>
<sequence length="466" mass="50921">MLHGGLVAGSVYIVQGTPGAGKTIFSNQLCFHRARHGEKALYVTLLAESHSRLMQHLEGMSFYDGTQVPDSVYYVSGFDDLQSDGLRGILRLLNGESRRLGARTIVVDGLFALEESVGSERDFRKFVNDLAILANLLGSTILLLTSSRRGATSPEFTMVDGWFEIGTMTLDYRSYRYFQVHKFRGSGFIMGRHMMLISNEGVQVLPRLETVTALAPENGHYGQRLSTGAPELDTMIGGGLPRGSSTLLIGPTGIGKTTLGLQFVSQSSAEEPGLVYSFYETPARIRRKADGNGLVLPRLCDDGIVETQWQSLTDTLLDDIGYRLLAAVRRRGVKRLFVDGFDAIEQSAIYPDRLAPFLAALTNALREMGVTSIFTSESPQLVGGETSIAFGAVSAVAENIMLMRYIELDSELRRILSVVKVRESGFDPSIREISITSEGLQLQALPGPMEGLLSGQAHRQARSEQG</sequence>
<dbReference type="GO" id="GO:0005524">
    <property type="term" value="F:ATP binding"/>
    <property type="evidence" value="ECO:0007669"/>
    <property type="project" value="InterPro"/>
</dbReference>
<dbReference type="InterPro" id="IPR027417">
    <property type="entry name" value="P-loop_NTPase"/>
</dbReference>
<evidence type="ECO:0000256" key="1">
    <source>
        <dbReference type="ARBA" id="ARBA00012513"/>
    </source>
</evidence>
<evidence type="ECO:0000256" key="2">
    <source>
        <dbReference type="ARBA" id="ARBA00022553"/>
    </source>
</evidence>
<comment type="caution">
    <text evidence="8">The sequence shown here is derived from an EMBL/GenBank/DDBJ whole genome shotgun (WGS) entry which is preliminary data.</text>
</comment>
<dbReference type="InterPro" id="IPR003593">
    <property type="entry name" value="AAA+_ATPase"/>
</dbReference>
<evidence type="ECO:0000259" key="7">
    <source>
        <dbReference type="PROSITE" id="PS51146"/>
    </source>
</evidence>
<dbReference type="STRING" id="1172194.WQQ_01010"/>
<dbReference type="EC" id="2.7.11.1" evidence="1"/>
<dbReference type="Proteomes" id="UP000003704">
    <property type="component" value="Unassembled WGS sequence"/>
</dbReference>
<evidence type="ECO:0000256" key="4">
    <source>
        <dbReference type="ARBA" id="ARBA00022737"/>
    </source>
</evidence>
<keyword evidence="6" id="KW-0378">Hydrolase</keyword>
<dbReference type="AlphaFoldDB" id="I7ZDN4"/>
<dbReference type="InterPro" id="IPR010624">
    <property type="entry name" value="KaiC_dom"/>
</dbReference>
<evidence type="ECO:0000256" key="5">
    <source>
        <dbReference type="ARBA" id="ARBA00022777"/>
    </source>
</evidence>
<organism evidence="8 10">
    <name type="scientific">Hydrocarboniphaga effusa AP103</name>
    <dbReference type="NCBI Taxonomy" id="1172194"/>
    <lineage>
        <taxon>Bacteria</taxon>
        <taxon>Pseudomonadati</taxon>
        <taxon>Pseudomonadota</taxon>
        <taxon>Gammaproteobacteria</taxon>
        <taxon>Nevskiales</taxon>
        <taxon>Nevskiaceae</taxon>
        <taxon>Hydrocarboniphaga</taxon>
    </lineage>
</organism>
<dbReference type="InterPro" id="IPR030665">
    <property type="entry name" value="KaiC"/>
</dbReference>
<dbReference type="Pfam" id="PF06745">
    <property type="entry name" value="ATPase"/>
    <property type="match status" value="2"/>
</dbReference>
<keyword evidence="2" id="KW-0597">Phosphoprotein</keyword>
<keyword evidence="3" id="KW-0808">Transferase</keyword>
<accession>I7ZDN4</accession>
<keyword evidence="10" id="KW-1185">Reference proteome</keyword>
<protein>
    <recommendedName>
        <fullName evidence="1">non-specific serine/threonine protein kinase</fullName>
        <ecNumber evidence="1">2.7.11.1</ecNumber>
    </recommendedName>
</protein>
<evidence type="ECO:0000256" key="3">
    <source>
        <dbReference type="ARBA" id="ARBA00022679"/>
    </source>
</evidence>
<dbReference type="PROSITE" id="PS51146">
    <property type="entry name" value="KAIC"/>
    <property type="match status" value="1"/>
</dbReference>
<evidence type="ECO:0000256" key="6">
    <source>
        <dbReference type="ARBA" id="ARBA00022801"/>
    </source>
</evidence>
<keyword evidence="5" id="KW-0418">Kinase</keyword>
<dbReference type="GO" id="GO:0004674">
    <property type="term" value="F:protein serine/threonine kinase activity"/>
    <property type="evidence" value="ECO:0007669"/>
    <property type="project" value="UniProtKB-EC"/>
</dbReference>
<evidence type="ECO:0000313" key="10">
    <source>
        <dbReference type="Proteomes" id="UP000003704"/>
    </source>
</evidence>
<dbReference type="PIRSF" id="PIRSF039117">
    <property type="entry name" value="KaiC"/>
    <property type="match status" value="1"/>
</dbReference>
<gene>
    <name evidence="8" type="ORF">WQQ_01010</name>
    <name evidence="9" type="ORF">WQQ_02880</name>
</gene>
<dbReference type="GO" id="GO:0016787">
    <property type="term" value="F:hydrolase activity"/>
    <property type="evidence" value="ECO:0007669"/>
    <property type="project" value="UniProtKB-KW"/>
</dbReference>
<reference evidence="8 10" key="1">
    <citation type="journal article" date="2012" name="J. Bacteriol.">
        <title>Genome Sequence of n-Alkane-Degrading Hydrocarboniphaga effusa Strain AP103T (ATCC BAA-332T).</title>
        <authorList>
            <person name="Chang H.K."/>
            <person name="Zylstra G.J."/>
            <person name="Chae J.C."/>
        </authorList>
    </citation>
    <scope>NUCLEOTIDE SEQUENCE [LARGE SCALE GENOMIC DNA]</scope>
    <source>
        <strain evidence="8 10">AP103</strain>
    </source>
</reference>
<dbReference type="PANTHER" id="PTHR42926">
    <property type="match status" value="1"/>
</dbReference>
<dbReference type="SUPFAM" id="SSF52540">
    <property type="entry name" value="P-loop containing nucleoside triphosphate hydrolases"/>
    <property type="match status" value="2"/>
</dbReference>
<dbReference type="EMBL" id="AKGD01000001">
    <property type="protein sequence ID" value="EIT69964.1"/>
    <property type="molecule type" value="Genomic_DNA"/>
</dbReference>
<proteinExistence type="predicted"/>
<feature type="domain" description="KaiC" evidence="7">
    <location>
        <begin position="223"/>
        <end position="456"/>
    </location>
</feature>
<evidence type="ECO:0000313" key="8">
    <source>
        <dbReference type="EMBL" id="EIT69964.1"/>
    </source>
</evidence>
<dbReference type="PATRIC" id="fig|1172194.4.peg.275"/>
<dbReference type="PANTHER" id="PTHR42926:SF1">
    <property type="entry name" value="CIRCADIAN CLOCK OSCILLATOR PROTEIN KAIC 1"/>
    <property type="match status" value="1"/>
</dbReference>
<dbReference type="InterPro" id="IPR051347">
    <property type="entry name" value="Circadian_clock_KaiC-rel"/>
</dbReference>
<dbReference type="EMBL" id="AKGD01000001">
    <property type="protein sequence ID" value="EIT70151.1"/>
    <property type="molecule type" value="Genomic_DNA"/>
</dbReference>